<dbReference type="Proteomes" id="UP001630127">
    <property type="component" value="Unassembled WGS sequence"/>
</dbReference>
<accession>A0ABD2ZVZ2</accession>
<comment type="caution">
    <text evidence="1">The sequence shown here is derived from an EMBL/GenBank/DDBJ whole genome shotgun (WGS) entry which is preliminary data.</text>
</comment>
<proteinExistence type="predicted"/>
<dbReference type="EMBL" id="JBJUIK010000007">
    <property type="protein sequence ID" value="KAL3522347.1"/>
    <property type="molecule type" value="Genomic_DNA"/>
</dbReference>
<evidence type="ECO:0000313" key="1">
    <source>
        <dbReference type="EMBL" id="KAL3522347.1"/>
    </source>
</evidence>
<sequence length="93" mass="10417">MGSPRIFPHDLPLSSHKLPSFVIFIRAHVKALGDFERDPVLESASEAYWDLSCKTPLDTKSSEIEANFLNSELSSFLAPRMMTVRVLVLPSPM</sequence>
<organism evidence="1 2">
    <name type="scientific">Cinchona calisaya</name>
    <dbReference type="NCBI Taxonomy" id="153742"/>
    <lineage>
        <taxon>Eukaryota</taxon>
        <taxon>Viridiplantae</taxon>
        <taxon>Streptophyta</taxon>
        <taxon>Embryophyta</taxon>
        <taxon>Tracheophyta</taxon>
        <taxon>Spermatophyta</taxon>
        <taxon>Magnoliopsida</taxon>
        <taxon>eudicotyledons</taxon>
        <taxon>Gunneridae</taxon>
        <taxon>Pentapetalae</taxon>
        <taxon>asterids</taxon>
        <taxon>lamiids</taxon>
        <taxon>Gentianales</taxon>
        <taxon>Rubiaceae</taxon>
        <taxon>Cinchonoideae</taxon>
        <taxon>Cinchoneae</taxon>
        <taxon>Cinchona</taxon>
    </lineage>
</organism>
<reference evidence="1 2" key="1">
    <citation type="submission" date="2024-11" db="EMBL/GenBank/DDBJ databases">
        <title>A near-complete genome assembly of Cinchona calisaya.</title>
        <authorList>
            <person name="Lian D.C."/>
            <person name="Zhao X.W."/>
            <person name="Wei L."/>
        </authorList>
    </citation>
    <scope>NUCLEOTIDE SEQUENCE [LARGE SCALE GENOMIC DNA]</scope>
    <source>
        <tissue evidence="1">Nenye</tissue>
    </source>
</reference>
<evidence type="ECO:0000313" key="2">
    <source>
        <dbReference type="Proteomes" id="UP001630127"/>
    </source>
</evidence>
<dbReference type="AlphaFoldDB" id="A0ABD2ZVZ2"/>
<keyword evidence="2" id="KW-1185">Reference proteome</keyword>
<name>A0ABD2ZVZ2_9GENT</name>
<protein>
    <submittedName>
        <fullName evidence="1">Uncharacterized protein</fullName>
    </submittedName>
</protein>
<gene>
    <name evidence="1" type="ORF">ACH5RR_015181</name>
</gene>